<dbReference type="CDD" id="cd00130">
    <property type="entry name" value="PAS"/>
    <property type="match status" value="1"/>
</dbReference>
<dbReference type="Gene3D" id="2.10.70.100">
    <property type="match status" value="1"/>
</dbReference>
<dbReference type="SUPFAM" id="SSF47384">
    <property type="entry name" value="Homodimeric domain of signal transducing histidine kinase"/>
    <property type="match status" value="1"/>
</dbReference>
<dbReference type="InterPro" id="IPR013655">
    <property type="entry name" value="PAS_fold_3"/>
</dbReference>
<dbReference type="EC" id="2.7.13.3" evidence="2"/>
<dbReference type="InterPro" id="IPR000700">
    <property type="entry name" value="PAS-assoc_C"/>
</dbReference>
<dbReference type="EMBL" id="WKJI01000002">
    <property type="protein sequence ID" value="MRX47755.1"/>
    <property type="molecule type" value="Genomic_DNA"/>
</dbReference>
<feature type="transmembrane region" description="Helical" evidence="7">
    <location>
        <begin position="243"/>
        <end position="263"/>
    </location>
</feature>
<reference evidence="10 11" key="1">
    <citation type="submission" date="2019-11" db="EMBL/GenBank/DDBJ databases">
        <authorList>
            <person name="Cheng Q."/>
            <person name="Yang Z."/>
        </authorList>
    </citation>
    <scope>NUCLEOTIDE SEQUENCE [LARGE SCALE GENOMIC DNA]</scope>
    <source>
        <strain evidence="10 11">HX-22-1</strain>
    </source>
</reference>
<dbReference type="Pfam" id="PF02518">
    <property type="entry name" value="HATPase_c"/>
    <property type="match status" value="1"/>
</dbReference>
<feature type="transmembrane region" description="Helical" evidence="7">
    <location>
        <begin position="68"/>
        <end position="87"/>
    </location>
</feature>
<dbReference type="Gene3D" id="3.30.450.20">
    <property type="entry name" value="PAS domain"/>
    <property type="match status" value="3"/>
</dbReference>
<comment type="catalytic activity">
    <reaction evidence="1">
        <text>ATP + protein L-histidine = ADP + protein N-phospho-L-histidine.</text>
        <dbReference type="EC" id="2.7.13.3"/>
    </reaction>
</comment>
<dbReference type="PROSITE" id="PS50113">
    <property type="entry name" value="PAC"/>
    <property type="match status" value="2"/>
</dbReference>
<proteinExistence type="predicted"/>
<dbReference type="Proteomes" id="UP000462931">
    <property type="component" value="Unassembled WGS sequence"/>
</dbReference>
<dbReference type="InterPro" id="IPR052162">
    <property type="entry name" value="Sensor_kinase/Photoreceptor"/>
</dbReference>
<dbReference type="InterPro" id="IPR000014">
    <property type="entry name" value="PAS"/>
</dbReference>
<dbReference type="InterPro" id="IPR004358">
    <property type="entry name" value="Sig_transdc_His_kin-like_C"/>
</dbReference>
<feature type="domain" description="Histidine kinase" evidence="8">
    <location>
        <begin position="711"/>
        <end position="938"/>
    </location>
</feature>
<dbReference type="PROSITE" id="PS50109">
    <property type="entry name" value="HIS_KIN"/>
    <property type="match status" value="1"/>
</dbReference>
<keyword evidence="5" id="KW-0418">Kinase</keyword>
<feature type="coiled-coil region" evidence="6">
    <location>
        <begin position="681"/>
        <end position="708"/>
    </location>
</feature>
<dbReference type="AlphaFoldDB" id="A0A7K0FQL1"/>
<evidence type="ECO:0000256" key="6">
    <source>
        <dbReference type="SAM" id="Coils"/>
    </source>
</evidence>
<dbReference type="InterPro" id="IPR003661">
    <property type="entry name" value="HisK_dim/P_dom"/>
</dbReference>
<feature type="domain" description="PAC" evidence="9">
    <location>
        <begin position="520"/>
        <end position="572"/>
    </location>
</feature>
<keyword evidence="7" id="KW-0812">Transmembrane</keyword>
<feature type="transmembrane region" description="Helical" evidence="7">
    <location>
        <begin position="213"/>
        <end position="231"/>
    </location>
</feature>
<dbReference type="Pfam" id="PF08447">
    <property type="entry name" value="PAS_3"/>
    <property type="match status" value="2"/>
</dbReference>
<sequence>MTSNLSFLKSRKGFDIPIPYFIAIFTLCIFPFMLSVLRLDIDLLGYHIISFENNTIHRNMNVGKAFNTAWILFSVATGLFTCILTLIDFKVKKDIAAPIIGLVLLCTAMIDLLHLIVAADLIQLAINDTDALYITWFASRILQVTFLIVGTGLILVVKTKTIRKIEQKVKLLQSLTLIFAIITVTVIYFLLTVKTLPDLLKTSNSFLIHPTELIIIGLFFLWGSVIMPNVIKTYPSIFSQLLVLSMIPAIFAAVHMSISTFPFDANYNVAQFLRLITYFIPLTGISLNYSRSISKQHHTNLKLDREIQEKKKIQQNLESRQNLLKYAESMANMGSWEMQTTTDKMIWSDALYHVLNLNPQQTQPTLEAILHLFQDDDKNNFKQALQNCIKTQGSFQLEYQITDHHTSKQRFLQIKGQYIQTENKIIGTCLDVTKLKEATFKLEQNEAILKEAESISHNGSFEWNQGSSSIFWSDELYRIHGLDPQNIKLDFGFYKTLIHPEDLKRCESTVEKAFNLKRNFVIEYRIIKPDKEVRFLYGTAKIIIDKKTEAIKVLGTIQDITELKNTTILLEKTESIYKTIAKNVPDSAVMMFDKDYKLILLDGPIVKDLNFKTQPQTGIFLPDLYHDELASKIKKSLDKAFAGLEVSFEKEENNRFYKIDYVPVRNVAGEIFSVMVVKHDISEIKAAQKDLESKVDELNRSNQDLEQFAYVASHDLQEPLRKIRAFGDRLQNKYAQEISEEGLDYIKRMQSASERMQTLIDDLLTYSRVTRGDEGFVEVDLHEQIQMTLENLEFAIEKKGATIDMMVNHTVKAIPGQIRQLFQNLFSNAIKFSRENIAPVIEVKSEIISGSLLHIPGVYPNKDYCVIKIKDNGIGFDPQYGDKIFALFQRLHTRNEYEGTGIGLAVCKKIVEKHDGFIQADSKPGEGTLFTIILPYKAS</sequence>
<keyword evidence="7" id="KW-0472">Membrane</keyword>
<evidence type="ECO:0000313" key="11">
    <source>
        <dbReference type="Proteomes" id="UP000462931"/>
    </source>
</evidence>
<evidence type="ECO:0000313" key="10">
    <source>
        <dbReference type="EMBL" id="MRX47755.1"/>
    </source>
</evidence>
<evidence type="ECO:0000259" key="8">
    <source>
        <dbReference type="PROSITE" id="PS50109"/>
    </source>
</evidence>
<evidence type="ECO:0000256" key="5">
    <source>
        <dbReference type="ARBA" id="ARBA00022777"/>
    </source>
</evidence>
<dbReference type="SMART" id="SM00388">
    <property type="entry name" value="HisKA"/>
    <property type="match status" value="1"/>
</dbReference>
<dbReference type="InterPro" id="IPR036890">
    <property type="entry name" value="HATPase_C_sf"/>
</dbReference>
<organism evidence="10 11">
    <name type="scientific">Pedobacter puniceum</name>
    <dbReference type="NCBI Taxonomy" id="2666136"/>
    <lineage>
        <taxon>Bacteria</taxon>
        <taxon>Pseudomonadati</taxon>
        <taxon>Bacteroidota</taxon>
        <taxon>Sphingobacteriia</taxon>
        <taxon>Sphingobacteriales</taxon>
        <taxon>Sphingobacteriaceae</taxon>
        <taxon>Pedobacter</taxon>
    </lineage>
</organism>
<keyword evidence="7" id="KW-1133">Transmembrane helix</keyword>
<evidence type="ECO:0000256" key="3">
    <source>
        <dbReference type="ARBA" id="ARBA00022553"/>
    </source>
</evidence>
<evidence type="ECO:0000256" key="4">
    <source>
        <dbReference type="ARBA" id="ARBA00022679"/>
    </source>
</evidence>
<feature type="transmembrane region" description="Helical" evidence="7">
    <location>
        <begin position="20"/>
        <end position="37"/>
    </location>
</feature>
<keyword evidence="3" id="KW-0597">Phosphoprotein</keyword>
<keyword evidence="4" id="KW-0808">Transferase</keyword>
<dbReference type="Pfam" id="PF00512">
    <property type="entry name" value="HisKA"/>
    <property type="match status" value="1"/>
</dbReference>
<dbReference type="PANTHER" id="PTHR43304:SF1">
    <property type="entry name" value="PAC DOMAIN-CONTAINING PROTEIN"/>
    <property type="match status" value="1"/>
</dbReference>
<dbReference type="InterPro" id="IPR003594">
    <property type="entry name" value="HATPase_dom"/>
</dbReference>
<feature type="domain" description="PAC" evidence="9">
    <location>
        <begin position="642"/>
        <end position="693"/>
    </location>
</feature>
<dbReference type="SUPFAM" id="SSF55785">
    <property type="entry name" value="PYP-like sensor domain (PAS domain)"/>
    <property type="match status" value="3"/>
</dbReference>
<feature type="transmembrane region" description="Helical" evidence="7">
    <location>
        <begin position="99"/>
        <end position="126"/>
    </location>
</feature>
<protein>
    <recommendedName>
        <fullName evidence="2">histidine kinase</fullName>
        <ecNumber evidence="2">2.7.13.3</ecNumber>
    </recommendedName>
</protein>
<dbReference type="SUPFAM" id="SSF55874">
    <property type="entry name" value="ATPase domain of HSP90 chaperone/DNA topoisomerase II/histidine kinase"/>
    <property type="match status" value="1"/>
</dbReference>
<dbReference type="SMART" id="SM00387">
    <property type="entry name" value="HATPase_c"/>
    <property type="match status" value="1"/>
</dbReference>
<dbReference type="InterPro" id="IPR005467">
    <property type="entry name" value="His_kinase_dom"/>
</dbReference>
<feature type="transmembrane region" description="Helical" evidence="7">
    <location>
        <begin position="132"/>
        <end position="157"/>
    </location>
</feature>
<evidence type="ECO:0000256" key="7">
    <source>
        <dbReference type="SAM" id="Phobius"/>
    </source>
</evidence>
<dbReference type="InterPro" id="IPR036097">
    <property type="entry name" value="HisK_dim/P_sf"/>
</dbReference>
<name>A0A7K0FQL1_9SPHI</name>
<dbReference type="CDD" id="cd00082">
    <property type="entry name" value="HisKA"/>
    <property type="match status" value="1"/>
</dbReference>
<dbReference type="InterPro" id="IPR035965">
    <property type="entry name" value="PAS-like_dom_sf"/>
</dbReference>
<dbReference type="Gene3D" id="1.10.287.130">
    <property type="match status" value="1"/>
</dbReference>
<dbReference type="PANTHER" id="PTHR43304">
    <property type="entry name" value="PHYTOCHROME-LIKE PROTEIN CPH1"/>
    <property type="match status" value="1"/>
</dbReference>
<feature type="transmembrane region" description="Helical" evidence="7">
    <location>
        <begin position="169"/>
        <end position="193"/>
    </location>
</feature>
<dbReference type="PRINTS" id="PR00344">
    <property type="entry name" value="BCTRLSENSOR"/>
</dbReference>
<dbReference type="Gene3D" id="3.30.565.10">
    <property type="entry name" value="Histidine kinase-like ATPase, C-terminal domain"/>
    <property type="match status" value="1"/>
</dbReference>
<dbReference type="RefSeq" id="WP_154287850.1">
    <property type="nucleotide sequence ID" value="NZ_WKJI01000002.1"/>
</dbReference>
<keyword evidence="6" id="KW-0175">Coiled coil</keyword>
<dbReference type="FunFam" id="3.30.565.10:FF:000006">
    <property type="entry name" value="Sensor histidine kinase WalK"/>
    <property type="match status" value="1"/>
</dbReference>
<evidence type="ECO:0000259" key="9">
    <source>
        <dbReference type="PROSITE" id="PS50113"/>
    </source>
</evidence>
<gene>
    <name evidence="10" type="ORF">GJJ64_11170</name>
</gene>
<accession>A0A7K0FQL1</accession>
<evidence type="ECO:0000256" key="1">
    <source>
        <dbReference type="ARBA" id="ARBA00000085"/>
    </source>
</evidence>
<evidence type="ECO:0000256" key="2">
    <source>
        <dbReference type="ARBA" id="ARBA00012438"/>
    </source>
</evidence>
<keyword evidence="11" id="KW-1185">Reference proteome</keyword>
<dbReference type="GO" id="GO:0000155">
    <property type="term" value="F:phosphorelay sensor kinase activity"/>
    <property type="evidence" value="ECO:0007669"/>
    <property type="project" value="InterPro"/>
</dbReference>
<comment type="caution">
    <text evidence="10">The sequence shown here is derived from an EMBL/GenBank/DDBJ whole genome shotgun (WGS) entry which is preliminary data.</text>
</comment>